<accession>Q489M9</accession>
<evidence type="ECO:0000313" key="1">
    <source>
        <dbReference type="EMBL" id="AAZ25643.1"/>
    </source>
</evidence>
<organism evidence="1 2">
    <name type="scientific">Colwellia psychrerythraea (strain 34H / ATCC BAA-681)</name>
    <name type="common">Vibrio psychroerythus</name>
    <dbReference type="NCBI Taxonomy" id="167879"/>
    <lineage>
        <taxon>Bacteria</taxon>
        <taxon>Pseudomonadati</taxon>
        <taxon>Pseudomonadota</taxon>
        <taxon>Gammaproteobacteria</taxon>
        <taxon>Alteromonadales</taxon>
        <taxon>Colwelliaceae</taxon>
        <taxon>Colwellia</taxon>
    </lineage>
</organism>
<dbReference type="STRING" id="167879.CPS_0477"/>
<dbReference type="Proteomes" id="UP000000547">
    <property type="component" value="Chromosome"/>
</dbReference>
<sequence length="105" mass="12109">MKKTMSKRIMTNASFTKFKQLSFAFTLTIVLLFTLNKHTASQSIQAKLLSSCMLVESKLPMNHINHPCHITNMSNKSWISWLSGESKSTHLHFLDLVELIHYSFH</sequence>
<gene>
    <name evidence="1" type="ordered locus">CPS_0477</name>
</gene>
<dbReference type="EMBL" id="CP000083">
    <property type="protein sequence ID" value="AAZ25643.1"/>
    <property type="molecule type" value="Genomic_DNA"/>
</dbReference>
<name>Q489M9_COLP3</name>
<dbReference type="AlphaFoldDB" id="Q489M9"/>
<protein>
    <submittedName>
        <fullName evidence="1">Uncharacterized protein</fullName>
    </submittedName>
</protein>
<dbReference type="KEGG" id="cps:CPS_0477"/>
<reference evidence="1" key="1">
    <citation type="journal article" date="2005" name="Proc. Natl. Acad. Sci. U.S.A.">
        <title>The psychrophilic lifestyle as revealed by the genome sequence of Colwellia psychrerythraea 34H through genomic and proteomic analyses.</title>
        <authorList>
            <person name="Methe B.A."/>
            <person name="Nelson K.E."/>
            <person name="Deming J.W."/>
            <person name="Momen B."/>
            <person name="Melamud E."/>
            <person name="Zhang X."/>
            <person name="Moult J."/>
            <person name="Madupu R."/>
            <person name="Nelson W.C."/>
            <person name="Dodson R.J."/>
            <person name="Brinkac L.M."/>
            <person name="Daugherty S.C."/>
            <person name="Durkin A.S."/>
            <person name="DeBoy R.T."/>
            <person name="Kolonay J.F."/>
            <person name="Sullivan S.A."/>
            <person name="Zhou L."/>
            <person name="Davidsen T.M."/>
            <person name="Wu M."/>
            <person name="Huston A.L."/>
            <person name="Lewis M."/>
            <person name="Weaver B."/>
            <person name="Weidman J.F."/>
            <person name="Khouri H."/>
            <person name="Utterback T.R."/>
            <person name="Feldblyum T.V."/>
            <person name="Fraser C.M."/>
        </authorList>
    </citation>
    <scope>NUCLEOTIDE SEQUENCE [LARGE SCALE GENOMIC DNA]</scope>
    <source>
        <strain evidence="1">34H</strain>
    </source>
</reference>
<proteinExistence type="predicted"/>
<evidence type="ECO:0000313" key="2">
    <source>
        <dbReference type="Proteomes" id="UP000000547"/>
    </source>
</evidence>
<dbReference type="HOGENOM" id="CLU_162053_0_0_6"/>